<dbReference type="Proteomes" id="UP000249682">
    <property type="component" value="Chromosome"/>
</dbReference>
<accession>A0AAD0KR46</accession>
<sequence>MRYRLVHHQQFSALAQSDFAPVTSTTHPEQHRQLQTWRKVTRAASDVPLGTAARTLLGTGTPCCASWGTHSDHNDPFWTQIRLGTALDRIQMADIASESW</sequence>
<dbReference type="EMBL" id="CP029543">
    <property type="protein sequence ID" value="AWV48088.1"/>
    <property type="molecule type" value="Genomic_DNA"/>
</dbReference>
<evidence type="ECO:0000313" key="2">
    <source>
        <dbReference type="Proteomes" id="UP000249682"/>
    </source>
</evidence>
<evidence type="ECO:0000313" key="1">
    <source>
        <dbReference type="EMBL" id="AWV48088.1"/>
    </source>
</evidence>
<protein>
    <submittedName>
        <fullName evidence="1">Uncharacterized protein</fullName>
    </submittedName>
</protein>
<name>A0AAD0KR46_MYCLR</name>
<gene>
    <name evidence="1" type="ORF">DIJ64_08505</name>
</gene>
<organism evidence="1 2">
    <name type="scientific">Mycobacterium leprae</name>
    <dbReference type="NCBI Taxonomy" id="1769"/>
    <lineage>
        <taxon>Bacteria</taxon>
        <taxon>Bacillati</taxon>
        <taxon>Actinomycetota</taxon>
        <taxon>Actinomycetes</taxon>
        <taxon>Mycobacteriales</taxon>
        <taxon>Mycobacteriaceae</taxon>
        <taxon>Mycobacterium</taxon>
    </lineage>
</organism>
<proteinExistence type="predicted"/>
<reference evidence="1 2" key="1">
    <citation type="submission" date="2018-05" db="EMBL/GenBank/DDBJ databases">
        <title>Evolution of small genomes with special reference to Mycobacterium leprae.</title>
        <authorList>
            <person name="Mohanty P.S."/>
            <person name="Bansal A.K."/>
            <person name="Gupta U.D."/>
            <person name="Naaz F."/>
            <person name="Dwivedi V.D."/>
            <person name="Singh H."/>
            <person name="Gupta G."/>
            <person name="Sharma S."/>
            <person name="Arora M."/>
        </authorList>
    </citation>
    <scope>NUCLEOTIDE SEQUENCE [LARGE SCALE GENOMIC DNA]</scope>
    <source>
        <strain evidence="1 2">MRHRU-235-G</strain>
    </source>
</reference>
<dbReference type="AlphaFoldDB" id="A0AAD0KR46"/>